<dbReference type="EnsemblPlants" id="KRH00341">
    <property type="protein sequence ID" value="KRH00341"/>
    <property type="gene ID" value="GLYMA_18G207500"/>
</dbReference>
<feature type="compositionally biased region" description="Low complexity" evidence="1">
    <location>
        <begin position="9"/>
        <end position="20"/>
    </location>
</feature>
<evidence type="ECO:0000313" key="5">
    <source>
        <dbReference type="Proteomes" id="UP000008827"/>
    </source>
</evidence>
<dbReference type="SMR" id="K7MTP9"/>
<dbReference type="InterPro" id="IPR044832">
    <property type="entry name" value="NRP-like"/>
</dbReference>
<dbReference type="Proteomes" id="UP000008827">
    <property type="component" value="Chromosome 18"/>
</dbReference>
<gene>
    <name evidence="4" type="primary">LOC100811782</name>
    <name evidence="3" type="ORF">GLYMA_18G207500</name>
</gene>
<dbReference type="InterPro" id="IPR006652">
    <property type="entry name" value="Kelch_1"/>
</dbReference>
<dbReference type="SMART" id="SM00612">
    <property type="entry name" value="Kelch"/>
    <property type="match status" value="5"/>
</dbReference>
<feature type="domain" description="DCD" evidence="2">
    <location>
        <begin position="32"/>
        <end position="165"/>
    </location>
</feature>
<dbReference type="RefSeq" id="XP_014626707.1">
    <property type="nucleotide sequence ID" value="XM_014771221.2"/>
</dbReference>
<proteinExistence type="predicted"/>
<reference evidence="3" key="3">
    <citation type="submission" date="2018-07" db="EMBL/GenBank/DDBJ databases">
        <title>WGS assembly of Glycine max.</title>
        <authorList>
            <person name="Schmutz J."/>
            <person name="Cannon S."/>
            <person name="Schlueter J."/>
            <person name="Ma J."/>
            <person name="Mitros T."/>
            <person name="Nelson W."/>
            <person name="Hyten D."/>
            <person name="Song Q."/>
            <person name="Thelen J."/>
            <person name="Cheng J."/>
            <person name="Xu D."/>
            <person name="Hellsten U."/>
            <person name="May G."/>
            <person name="Yu Y."/>
            <person name="Sakurai T."/>
            <person name="Umezawa T."/>
            <person name="Bhattacharyya M."/>
            <person name="Sandhu D."/>
            <person name="Valliyodan B."/>
            <person name="Lindquist E."/>
            <person name="Peto M."/>
            <person name="Grant D."/>
            <person name="Shu S."/>
            <person name="Goodstein D."/>
            <person name="Barry K."/>
            <person name="Futrell-Griggs M."/>
            <person name="Abernathy B."/>
            <person name="Du J."/>
            <person name="Tian Z."/>
            <person name="Zhu L."/>
            <person name="Gill N."/>
            <person name="Joshi T."/>
            <person name="Libault M."/>
            <person name="Sethuraman A."/>
            <person name="Zhang X."/>
            <person name="Shinozaki K."/>
            <person name="Nguyen H."/>
            <person name="Wing R."/>
            <person name="Cregan P."/>
            <person name="Specht J."/>
            <person name="Grimwood J."/>
            <person name="Rokhsar D."/>
            <person name="Stacey G."/>
            <person name="Shoemaker R."/>
            <person name="Jackson S."/>
        </authorList>
    </citation>
    <scope>NUCLEOTIDE SEQUENCE</scope>
    <source>
        <tissue evidence="3">Callus</tissue>
    </source>
</reference>
<dbReference type="InterPro" id="IPR015915">
    <property type="entry name" value="Kelch-typ_b-propeller"/>
</dbReference>
<dbReference type="EMBL" id="CM000851">
    <property type="protein sequence ID" value="KRH00341.1"/>
    <property type="molecule type" value="Genomic_DNA"/>
</dbReference>
<dbReference type="GeneID" id="100811782"/>
<dbReference type="Pfam" id="PF01344">
    <property type="entry name" value="Kelch_1"/>
    <property type="match status" value="4"/>
</dbReference>
<evidence type="ECO:0000256" key="1">
    <source>
        <dbReference type="SAM" id="MobiDB-lite"/>
    </source>
</evidence>
<dbReference type="PANTHER" id="PTHR46034:SF7">
    <property type="entry name" value="INFLUENZA VIRUS NS1A-BINDING PROTEIN"/>
    <property type="match status" value="1"/>
</dbReference>
<dbReference type="PROSITE" id="PS51222">
    <property type="entry name" value="DCD"/>
    <property type="match status" value="1"/>
</dbReference>
<dbReference type="PANTHER" id="PTHR46034">
    <property type="match status" value="1"/>
</dbReference>
<dbReference type="Gramene" id="KRH00341">
    <property type="protein sequence ID" value="KRH00341"/>
    <property type="gene ID" value="GLYMA_18G207500"/>
</dbReference>
<dbReference type="OrthoDB" id="45365at2759"/>
<protein>
    <recommendedName>
        <fullName evidence="2">DCD domain-containing protein</fullName>
    </recommendedName>
</protein>
<dbReference type="GO" id="GO:0034976">
    <property type="term" value="P:response to endoplasmic reticulum stress"/>
    <property type="evidence" value="ECO:0007669"/>
    <property type="project" value="InterPro"/>
</dbReference>
<reference evidence="4" key="2">
    <citation type="submission" date="2018-02" db="UniProtKB">
        <authorList>
            <consortium name="EnsemblPlants"/>
        </authorList>
    </citation>
    <scope>IDENTIFICATION</scope>
    <source>
        <strain evidence="4">Williams 82</strain>
    </source>
</reference>
<dbReference type="InterPro" id="IPR013989">
    <property type="entry name" value="Dev_and_cell_death_domain"/>
</dbReference>
<dbReference type="AlphaFoldDB" id="K7MTP9"/>
<feature type="region of interest" description="Disordered" evidence="1">
    <location>
        <begin position="1"/>
        <end position="23"/>
    </location>
</feature>
<dbReference type="ExpressionAtlas" id="K7MTP9">
    <property type="expression patterns" value="baseline and differential"/>
</dbReference>
<name>K7MTP9_SOYBN</name>
<organism evidence="3">
    <name type="scientific">Glycine max</name>
    <name type="common">Soybean</name>
    <name type="synonym">Glycine hispida</name>
    <dbReference type="NCBI Taxonomy" id="3847"/>
    <lineage>
        <taxon>Eukaryota</taxon>
        <taxon>Viridiplantae</taxon>
        <taxon>Streptophyta</taxon>
        <taxon>Embryophyta</taxon>
        <taxon>Tracheophyta</taxon>
        <taxon>Spermatophyta</taxon>
        <taxon>Magnoliopsida</taxon>
        <taxon>eudicotyledons</taxon>
        <taxon>Gunneridae</taxon>
        <taxon>Pentapetalae</taxon>
        <taxon>rosids</taxon>
        <taxon>fabids</taxon>
        <taxon>Fabales</taxon>
        <taxon>Fabaceae</taxon>
        <taxon>Papilionoideae</taxon>
        <taxon>50 kb inversion clade</taxon>
        <taxon>NPAAA clade</taxon>
        <taxon>indigoferoid/millettioid clade</taxon>
        <taxon>Phaseoleae</taxon>
        <taxon>Glycine</taxon>
        <taxon>Glycine subgen. Soja</taxon>
    </lineage>
</organism>
<reference evidence="3 4" key="1">
    <citation type="journal article" date="2010" name="Nature">
        <title>Genome sequence of the palaeopolyploid soybean.</title>
        <authorList>
            <person name="Schmutz J."/>
            <person name="Cannon S.B."/>
            <person name="Schlueter J."/>
            <person name="Ma J."/>
            <person name="Mitros T."/>
            <person name="Nelson W."/>
            <person name="Hyten D.L."/>
            <person name="Song Q."/>
            <person name="Thelen J.J."/>
            <person name="Cheng J."/>
            <person name="Xu D."/>
            <person name="Hellsten U."/>
            <person name="May G.D."/>
            <person name="Yu Y."/>
            <person name="Sakurai T."/>
            <person name="Umezawa T."/>
            <person name="Bhattacharyya M.K."/>
            <person name="Sandhu D."/>
            <person name="Valliyodan B."/>
            <person name="Lindquist E."/>
            <person name="Peto M."/>
            <person name="Grant D."/>
            <person name="Shu S."/>
            <person name="Goodstein D."/>
            <person name="Barry K."/>
            <person name="Futrell-Griggs M."/>
            <person name="Abernathy B."/>
            <person name="Du J."/>
            <person name="Tian Z."/>
            <person name="Zhu L."/>
            <person name="Gill N."/>
            <person name="Joshi T."/>
            <person name="Libault M."/>
            <person name="Sethuraman A."/>
            <person name="Zhang X.-C."/>
            <person name="Shinozaki K."/>
            <person name="Nguyen H.T."/>
            <person name="Wing R.A."/>
            <person name="Cregan P."/>
            <person name="Specht J."/>
            <person name="Grimwood J."/>
            <person name="Rokhsar D."/>
            <person name="Stacey G."/>
            <person name="Shoemaker R.C."/>
            <person name="Jackson S.A."/>
        </authorList>
    </citation>
    <scope>NUCLEOTIDE SEQUENCE [LARGE SCALE GENOMIC DNA]</scope>
    <source>
        <strain evidence="4">cv. Williams 82</strain>
        <tissue evidence="3">Callus</tissue>
    </source>
</reference>
<dbReference type="SUPFAM" id="SSF117281">
    <property type="entry name" value="Kelch motif"/>
    <property type="match status" value="2"/>
</dbReference>
<dbReference type="Gene3D" id="2.120.10.80">
    <property type="entry name" value="Kelch-type beta propeller"/>
    <property type="match status" value="2"/>
</dbReference>
<evidence type="ECO:0000313" key="4">
    <source>
        <dbReference type="EnsemblPlants" id="KRH00341"/>
    </source>
</evidence>
<dbReference type="Pfam" id="PF10539">
    <property type="entry name" value="Dev_Cell_Death"/>
    <property type="match status" value="1"/>
</dbReference>
<evidence type="ECO:0000313" key="3">
    <source>
        <dbReference type="EMBL" id="KRH00341.1"/>
    </source>
</evidence>
<dbReference type="SMART" id="SM00767">
    <property type="entry name" value="DCD"/>
    <property type="match status" value="1"/>
</dbReference>
<accession>K7MTP9</accession>
<keyword evidence="5" id="KW-1185">Reference proteome</keyword>
<evidence type="ECO:0000259" key="2">
    <source>
        <dbReference type="PROSITE" id="PS51222"/>
    </source>
</evidence>
<sequence length="668" mass="74981">MVGARKKTQTSQFSVTQTFSPNSSCGRNLRKNQLGGIIFGCKNATMKECLSKQLFGLPAHHFCYVKNIDPGLPLFLFNYTDRKLHGIFEAASSGRMFIDPYGWTTDGSERTQYPAQVQICVRLKCHPLPEDKFKEVIADNYYTHNRFYFELDHAQTSKLISLLSAGAIASDNSAPQNTQKWITVSRPLASNETLREGETSKMLELETEHSTHSSTRSYWIENDFSFDGYIRPLDTNEVEKEVNEDEQNSIFMKLKELTLDSESQDLSLANNANDTPGMNNTEEGYMEALDGLDEKEQTSNPPFDYQYNIAQLVQEVKELTNFQKIQTERNCYLEQKLIEAEMEIQHLKDRCTLLESACNIPNHLAHVEKVAVKSTAELHLDPKDSLFLIGGFDGNSWLATMDLYCTSQNVIKSLKPMSSVRSYASVVWLNGEIYVFGGGNGYVWYDTVESYNPVHDNWTLCPSLNQKKGSLSGAALNDKIFAVGGGNGVDCFSDVEMLDLDIGRWIPTRSMLEKRFALSAVELNGAIYAIGGFDGNDYLRSAERFDPREHSWTKIPNMNVKRGCHSLVVLNEKLYALGGFDGDKMVPSIEVFDPRLGAWTMGEPMNHCRGYSAAVVVKESIYMIGGVKVGENIVDTVENYKEGQGWQETCTTAAVKRCFLSAIACSHE</sequence>